<dbReference type="Proteomes" id="UP000267027">
    <property type="component" value="Unassembled WGS sequence"/>
</dbReference>
<evidence type="ECO:0000313" key="2">
    <source>
        <dbReference type="Proteomes" id="UP000267027"/>
    </source>
</evidence>
<proteinExistence type="predicted"/>
<evidence type="ECO:0000313" key="1">
    <source>
        <dbReference type="EMBL" id="VDM52511.1"/>
    </source>
</evidence>
<accession>A0A0R3PB85</accession>
<dbReference type="AlphaFoldDB" id="A0A0R3PB85"/>
<gene>
    <name evidence="1" type="ORF">ACOC_LOCUS926</name>
</gene>
<sequence length="99" mass="11025">MLVRALWEFCPKTCLRFKWQHTFNRALIGLQAGECGFFGVPFGCMTSSREKHCDRYLMTSRDVYGGYDAAFGSCSANGEKRESLAVSSLLLLAVSDLLS</sequence>
<organism evidence="3">
    <name type="scientific">Angiostrongylus costaricensis</name>
    <name type="common">Nematode worm</name>
    <dbReference type="NCBI Taxonomy" id="334426"/>
    <lineage>
        <taxon>Eukaryota</taxon>
        <taxon>Metazoa</taxon>
        <taxon>Ecdysozoa</taxon>
        <taxon>Nematoda</taxon>
        <taxon>Chromadorea</taxon>
        <taxon>Rhabditida</taxon>
        <taxon>Rhabditina</taxon>
        <taxon>Rhabditomorpha</taxon>
        <taxon>Strongyloidea</taxon>
        <taxon>Metastrongylidae</taxon>
        <taxon>Angiostrongylus</taxon>
    </lineage>
</organism>
<dbReference type="EMBL" id="UYYA01000117">
    <property type="protein sequence ID" value="VDM52511.1"/>
    <property type="molecule type" value="Genomic_DNA"/>
</dbReference>
<reference evidence="3" key="1">
    <citation type="submission" date="2017-02" db="UniProtKB">
        <authorList>
            <consortium name="WormBaseParasite"/>
        </authorList>
    </citation>
    <scope>IDENTIFICATION</scope>
</reference>
<dbReference type="WBParaSite" id="ACOC_0000092501-mRNA-1">
    <property type="protein sequence ID" value="ACOC_0000092501-mRNA-1"/>
    <property type="gene ID" value="ACOC_0000092501"/>
</dbReference>
<keyword evidence="2" id="KW-1185">Reference proteome</keyword>
<protein>
    <submittedName>
        <fullName evidence="3">DUF3707 domain-containing protein</fullName>
    </submittedName>
</protein>
<reference evidence="1 2" key="2">
    <citation type="submission" date="2018-11" db="EMBL/GenBank/DDBJ databases">
        <authorList>
            <consortium name="Pathogen Informatics"/>
        </authorList>
    </citation>
    <scope>NUCLEOTIDE SEQUENCE [LARGE SCALE GENOMIC DNA]</scope>
    <source>
        <strain evidence="1 2">Costa Rica</strain>
    </source>
</reference>
<name>A0A0R3PB85_ANGCS</name>
<evidence type="ECO:0000313" key="3">
    <source>
        <dbReference type="WBParaSite" id="ACOC_0000092501-mRNA-1"/>
    </source>
</evidence>